<dbReference type="Pfam" id="PF11392">
    <property type="entry name" value="AllH"/>
    <property type="match status" value="1"/>
</dbReference>
<dbReference type="InterPro" id="IPR021530">
    <property type="entry name" value="AllH-like"/>
</dbReference>
<reference evidence="1 2" key="1">
    <citation type="submission" date="2020-07" db="EMBL/GenBank/DDBJ databases">
        <title>Sequencing the genomes of 1000 actinobacteria strains.</title>
        <authorList>
            <person name="Klenk H.-P."/>
        </authorList>
    </citation>
    <scope>NUCLEOTIDE SEQUENCE [LARGE SCALE GENOMIC DNA]</scope>
    <source>
        <strain evidence="1 2">DSM 26341</strain>
    </source>
</reference>
<dbReference type="EMBL" id="JACBZP010000001">
    <property type="protein sequence ID" value="NYI68548.1"/>
    <property type="molecule type" value="Genomic_DNA"/>
</dbReference>
<sequence length="302" mass="31019">MHRDMPAVVHAARFSSRLAAAMHARHGGRVMIASAAAAYASLQDGTVVALVRRDADPPPTAVIVPQVPDMSQLAPHAAALTLSPGGLVVGGAEITAADWWSPRQVVQARPDGDAAALLRRLRRSTPQSDFEAELTNTVVRRIDEAAARWALGDGAGSRTSLLSILGLGPGSTPAGDDAIAGFLIGLRAFDRHAFDGSDRLDDVASDIAGTARTRTTTVSAGLLREAADGYCAPSLGRAVDALAADFAGSALQRERLLAGLLAVGHTSGSATAAGLLAAIRCAGTHASTHSPHTVRTSWAPLT</sequence>
<evidence type="ECO:0000313" key="1">
    <source>
        <dbReference type="EMBL" id="NYI68548.1"/>
    </source>
</evidence>
<gene>
    <name evidence="1" type="ORF">BJY26_002854</name>
</gene>
<proteinExistence type="predicted"/>
<organism evidence="1 2">
    <name type="scientific">Spelaeicoccus albus</name>
    <dbReference type="NCBI Taxonomy" id="1280376"/>
    <lineage>
        <taxon>Bacteria</taxon>
        <taxon>Bacillati</taxon>
        <taxon>Actinomycetota</taxon>
        <taxon>Actinomycetes</taxon>
        <taxon>Micrococcales</taxon>
        <taxon>Brevibacteriaceae</taxon>
        <taxon>Spelaeicoccus</taxon>
    </lineage>
</organism>
<evidence type="ECO:0000313" key="2">
    <source>
        <dbReference type="Proteomes" id="UP000539111"/>
    </source>
</evidence>
<dbReference type="AlphaFoldDB" id="A0A7Z0D449"/>
<comment type="caution">
    <text evidence="1">The sequence shown here is derived from an EMBL/GenBank/DDBJ whole genome shotgun (WGS) entry which is preliminary data.</text>
</comment>
<protein>
    <recommendedName>
        <fullName evidence="3">DUF2877 domain-containing protein</fullName>
    </recommendedName>
</protein>
<keyword evidence="2" id="KW-1185">Reference proteome</keyword>
<accession>A0A7Z0D449</accession>
<name>A0A7Z0D449_9MICO</name>
<dbReference type="Proteomes" id="UP000539111">
    <property type="component" value="Unassembled WGS sequence"/>
</dbReference>
<evidence type="ECO:0008006" key="3">
    <source>
        <dbReference type="Google" id="ProtNLM"/>
    </source>
</evidence>